<feature type="domain" description="Ketopantoate reductase C-terminal" evidence="2">
    <location>
        <begin position="179"/>
        <end position="295"/>
    </location>
</feature>
<dbReference type="AlphaFoldDB" id="A0A1H8KUY5"/>
<keyword evidence="4" id="KW-1185">Reference proteome</keyword>
<gene>
    <name evidence="3" type="ORF">SAMN05216267_101450</name>
</gene>
<dbReference type="PANTHER" id="PTHR21708:SF26">
    <property type="entry name" value="2-DEHYDROPANTOATE 2-REDUCTASE"/>
    <property type="match status" value="1"/>
</dbReference>
<evidence type="ECO:0000259" key="2">
    <source>
        <dbReference type="Pfam" id="PF08546"/>
    </source>
</evidence>
<evidence type="ECO:0000313" key="4">
    <source>
        <dbReference type="Proteomes" id="UP000181951"/>
    </source>
</evidence>
<dbReference type="Gene3D" id="3.40.50.720">
    <property type="entry name" value="NAD(P)-binding Rossmann-like Domain"/>
    <property type="match status" value="1"/>
</dbReference>
<evidence type="ECO:0000259" key="1">
    <source>
        <dbReference type="Pfam" id="PF02558"/>
    </source>
</evidence>
<dbReference type="InterPro" id="IPR013332">
    <property type="entry name" value="KPR_N"/>
</dbReference>
<evidence type="ECO:0000313" key="3">
    <source>
        <dbReference type="EMBL" id="SEN96703.1"/>
    </source>
</evidence>
<dbReference type="InterPro" id="IPR036291">
    <property type="entry name" value="NAD(P)-bd_dom_sf"/>
</dbReference>
<sequence>MRYVIIGAGAVGGTIGGRLSDAGHDVVLVARGPHAEALREHGLRLELPGRDLELSIPVATGPQDLAPRADDVLVLAVKTQDTAAALDTWTDWGDGLPVVCAQNGVENERLALRRFAAVYGMCVWLPSQHMEPGVVRAPGAPLTGILHLGRYPAGTDGTARRIAADLESSGFAAPVGDAVMAWKYAKLLSNLGNAVEAVCGTAEGAPVEELDAAARAEGEAVLDASGIAYVSVQEQARVRGDRVELQPVKGEKRGGGSSWQSLMRGTGSIEADHLNGEIVLLGRTAGIPTPVNEELRRTANRFARERRRPGELTDAELARLRAVVASAAAR</sequence>
<dbReference type="RefSeq" id="WP_069467103.1">
    <property type="nucleotide sequence ID" value="NZ_FODD01000014.1"/>
</dbReference>
<dbReference type="STRING" id="310780.SAMN05216267_101450"/>
<dbReference type="GO" id="GO:0005737">
    <property type="term" value="C:cytoplasm"/>
    <property type="evidence" value="ECO:0007669"/>
    <property type="project" value="TreeGrafter"/>
</dbReference>
<dbReference type="Proteomes" id="UP000181951">
    <property type="component" value="Unassembled WGS sequence"/>
</dbReference>
<feature type="domain" description="Ketopantoate reductase N-terminal" evidence="1">
    <location>
        <begin position="4"/>
        <end position="139"/>
    </location>
</feature>
<dbReference type="Pfam" id="PF02558">
    <property type="entry name" value="ApbA"/>
    <property type="match status" value="1"/>
</dbReference>
<dbReference type="EMBL" id="FODD01000014">
    <property type="protein sequence ID" value="SEN96703.1"/>
    <property type="molecule type" value="Genomic_DNA"/>
</dbReference>
<proteinExistence type="predicted"/>
<dbReference type="PANTHER" id="PTHR21708">
    <property type="entry name" value="PROBABLE 2-DEHYDROPANTOATE 2-REDUCTASE"/>
    <property type="match status" value="1"/>
</dbReference>
<dbReference type="InterPro" id="IPR013328">
    <property type="entry name" value="6PGD_dom2"/>
</dbReference>
<dbReference type="Pfam" id="PF08546">
    <property type="entry name" value="ApbA_C"/>
    <property type="match status" value="1"/>
</dbReference>
<dbReference type="Gene3D" id="1.10.1040.10">
    <property type="entry name" value="N-(1-d-carboxylethyl)-l-norvaline Dehydrogenase, domain 2"/>
    <property type="match status" value="1"/>
</dbReference>
<dbReference type="OrthoDB" id="9796561at2"/>
<organism evidence="3 4">
    <name type="scientific">Actinacidiphila rubida</name>
    <dbReference type="NCBI Taxonomy" id="310780"/>
    <lineage>
        <taxon>Bacteria</taxon>
        <taxon>Bacillati</taxon>
        <taxon>Actinomycetota</taxon>
        <taxon>Actinomycetes</taxon>
        <taxon>Kitasatosporales</taxon>
        <taxon>Streptomycetaceae</taxon>
        <taxon>Actinacidiphila</taxon>
    </lineage>
</organism>
<dbReference type="InterPro" id="IPR051402">
    <property type="entry name" value="KPR-Related"/>
</dbReference>
<reference evidence="3 4" key="1">
    <citation type="submission" date="2016-10" db="EMBL/GenBank/DDBJ databases">
        <authorList>
            <person name="de Groot N.N."/>
        </authorList>
    </citation>
    <scope>NUCLEOTIDE SEQUENCE [LARGE SCALE GENOMIC DNA]</scope>
    <source>
        <strain evidence="3 4">CGMCC 4.2026</strain>
    </source>
</reference>
<name>A0A1H8KUY5_9ACTN</name>
<accession>A0A1H8KUY5</accession>
<protein>
    <submittedName>
        <fullName evidence="3">2-dehydropantoate 2-reductase</fullName>
    </submittedName>
</protein>
<dbReference type="InterPro" id="IPR013752">
    <property type="entry name" value="KPA_reductase"/>
</dbReference>
<dbReference type="SUPFAM" id="SSF51735">
    <property type="entry name" value="NAD(P)-binding Rossmann-fold domains"/>
    <property type="match status" value="1"/>
</dbReference>